<gene>
    <name evidence="2" type="ORF">CC80DRAFT_549512</name>
</gene>
<evidence type="ECO:0000256" key="1">
    <source>
        <dbReference type="SAM" id="MobiDB-lite"/>
    </source>
</evidence>
<dbReference type="OrthoDB" id="3788615at2759"/>
<protein>
    <submittedName>
        <fullName evidence="2">Uncharacterized protein</fullName>
    </submittedName>
</protein>
<name>A0A6A5TSC9_9PLEO</name>
<keyword evidence="3" id="KW-1185">Reference proteome</keyword>
<proteinExistence type="predicted"/>
<organism evidence="2 3">
    <name type="scientific">Byssothecium circinans</name>
    <dbReference type="NCBI Taxonomy" id="147558"/>
    <lineage>
        <taxon>Eukaryota</taxon>
        <taxon>Fungi</taxon>
        <taxon>Dikarya</taxon>
        <taxon>Ascomycota</taxon>
        <taxon>Pezizomycotina</taxon>
        <taxon>Dothideomycetes</taxon>
        <taxon>Pleosporomycetidae</taxon>
        <taxon>Pleosporales</taxon>
        <taxon>Massarineae</taxon>
        <taxon>Massarinaceae</taxon>
        <taxon>Byssothecium</taxon>
    </lineage>
</organism>
<evidence type="ECO:0000313" key="2">
    <source>
        <dbReference type="EMBL" id="KAF1955308.1"/>
    </source>
</evidence>
<dbReference type="AlphaFoldDB" id="A0A6A5TSC9"/>
<accession>A0A6A5TSC9</accession>
<dbReference type="Proteomes" id="UP000800035">
    <property type="component" value="Unassembled WGS sequence"/>
</dbReference>
<reference evidence="2" key="1">
    <citation type="journal article" date="2020" name="Stud. Mycol.">
        <title>101 Dothideomycetes genomes: a test case for predicting lifestyles and emergence of pathogens.</title>
        <authorList>
            <person name="Haridas S."/>
            <person name="Albert R."/>
            <person name="Binder M."/>
            <person name="Bloem J."/>
            <person name="Labutti K."/>
            <person name="Salamov A."/>
            <person name="Andreopoulos B."/>
            <person name="Baker S."/>
            <person name="Barry K."/>
            <person name="Bills G."/>
            <person name="Bluhm B."/>
            <person name="Cannon C."/>
            <person name="Castanera R."/>
            <person name="Culley D."/>
            <person name="Daum C."/>
            <person name="Ezra D."/>
            <person name="Gonzalez J."/>
            <person name="Henrissat B."/>
            <person name="Kuo A."/>
            <person name="Liang C."/>
            <person name="Lipzen A."/>
            <person name="Lutzoni F."/>
            <person name="Magnuson J."/>
            <person name="Mondo S."/>
            <person name="Nolan M."/>
            <person name="Ohm R."/>
            <person name="Pangilinan J."/>
            <person name="Park H.-J."/>
            <person name="Ramirez L."/>
            <person name="Alfaro M."/>
            <person name="Sun H."/>
            <person name="Tritt A."/>
            <person name="Yoshinaga Y."/>
            <person name="Zwiers L.-H."/>
            <person name="Turgeon B."/>
            <person name="Goodwin S."/>
            <person name="Spatafora J."/>
            <person name="Crous P."/>
            <person name="Grigoriev I."/>
        </authorList>
    </citation>
    <scope>NUCLEOTIDE SEQUENCE</scope>
    <source>
        <strain evidence="2">CBS 675.92</strain>
    </source>
</reference>
<sequence>MTHGRGGSNLTEDFIKELYSCPGYGNNHYNDGGFDPNTKNLRSGTTMKSNTHHCKPCNKPMTKRCWDRAEYIFCPRWVTRFKVVAGVRTKVRVRCAERVLLNSAGCGEHPRNSEPMTQALYNGAKGAELNMEMFKDPNPTENYAVPPPESNESAGESAELDELIDKMEADGEEVTEEFISDF</sequence>
<feature type="region of interest" description="Disordered" evidence="1">
    <location>
        <begin position="137"/>
        <end position="159"/>
    </location>
</feature>
<dbReference type="EMBL" id="ML976995">
    <property type="protein sequence ID" value="KAF1955308.1"/>
    <property type="molecule type" value="Genomic_DNA"/>
</dbReference>
<evidence type="ECO:0000313" key="3">
    <source>
        <dbReference type="Proteomes" id="UP000800035"/>
    </source>
</evidence>